<dbReference type="CDD" id="cd00882">
    <property type="entry name" value="Ras_like_GTPase"/>
    <property type="match status" value="1"/>
</dbReference>
<dbReference type="InterPro" id="IPR025662">
    <property type="entry name" value="Sigma_54_int_dom_ATP-bd_1"/>
</dbReference>
<dbReference type="InterPro" id="IPR027417">
    <property type="entry name" value="P-loop_NTPase"/>
</dbReference>
<proteinExistence type="predicted"/>
<dbReference type="Proteomes" id="UP000663828">
    <property type="component" value="Unassembled WGS sequence"/>
</dbReference>
<dbReference type="PANTHER" id="PTHR32046">
    <property type="entry name" value="G DOMAIN-CONTAINING PROTEIN"/>
    <property type="match status" value="1"/>
</dbReference>
<dbReference type="SUPFAM" id="SSF52540">
    <property type="entry name" value="P-loop containing nucleoside triphosphate hydrolases"/>
    <property type="match status" value="1"/>
</dbReference>
<comment type="caution">
    <text evidence="2">The sequence shown here is derived from an EMBL/GenBank/DDBJ whole genome shotgun (WGS) entry which is preliminary data.</text>
</comment>
<dbReference type="PROSITE" id="PS00675">
    <property type="entry name" value="SIGMA54_INTERACT_1"/>
    <property type="match status" value="1"/>
</dbReference>
<evidence type="ECO:0000313" key="2">
    <source>
        <dbReference type="EMBL" id="CAF0817400.1"/>
    </source>
</evidence>
<dbReference type="EMBL" id="CAJNOR010000147">
    <property type="protein sequence ID" value="CAF0817400.1"/>
    <property type="molecule type" value="Genomic_DNA"/>
</dbReference>
<protein>
    <recommendedName>
        <fullName evidence="1">G domain-containing protein</fullName>
    </recommendedName>
</protein>
<reference evidence="2" key="1">
    <citation type="submission" date="2021-02" db="EMBL/GenBank/DDBJ databases">
        <authorList>
            <person name="Nowell W R."/>
        </authorList>
    </citation>
    <scope>NUCLEOTIDE SEQUENCE</scope>
</reference>
<dbReference type="GO" id="GO:0005525">
    <property type="term" value="F:GTP binding"/>
    <property type="evidence" value="ECO:0007669"/>
    <property type="project" value="InterPro"/>
</dbReference>
<accession>A0A813TS93</accession>
<organism evidence="2 3">
    <name type="scientific">Adineta ricciae</name>
    <name type="common">Rotifer</name>
    <dbReference type="NCBI Taxonomy" id="249248"/>
    <lineage>
        <taxon>Eukaryota</taxon>
        <taxon>Metazoa</taxon>
        <taxon>Spiralia</taxon>
        <taxon>Gnathifera</taxon>
        <taxon>Rotifera</taxon>
        <taxon>Eurotatoria</taxon>
        <taxon>Bdelloidea</taxon>
        <taxon>Adinetida</taxon>
        <taxon>Adinetidae</taxon>
        <taxon>Adineta</taxon>
    </lineage>
</organism>
<dbReference type="AlphaFoldDB" id="A0A813TS93"/>
<name>A0A813TS93_ADIRI</name>
<dbReference type="InterPro" id="IPR006073">
    <property type="entry name" value="GTP-bd"/>
</dbReference>
<dbReference type="Gene3D" id="3.40.50.300">
    <property type="entry name" value="P-loop containing nucleotide triphosphate hydrolases"/>
    <property type="match status" value="1"/>
</dbReference>
<feature type="domain" description="G" evidence="1">
    <location>
        <begin position="16"/>
        <end position="156"/>
    </location>
</feature>
<evidence type="ECO:0000313" key="3">
    <source>
        <dbReference type="Proteomes" id="UP000663828"/>
    </source>
</evidence>
<sequence length="593" mass="68312">MPDMTSGVDKTSTEINVVIFGETGSGKSTLINYLTNLFHNGSLTNLKVSIATRYLQSNVAEHCTADIARHSTDHCRKYQYRVKGVYFNFYDTSGYSVENDNLEKIFQCLKVLDHLTALVLVANGTQARLTINIKPILQRFHEYVPDIFHKNLIVILTHCTSHTVNFDTMKFFQHVPRFYMQNSAFSSDPQTWSRQTLDILEHDWTRAIDTMNEFVKCLLLLTPTPTRCLIEMQHDRDTIRSILHESRLTMIELQSIEDELITLEETSGIHSAGSKKQITQTKTIQVNEIIFTPYHNTLCLQCNTVCHERCSLMETTQIGESAFRRCIVMNSGRCTRCVGRCSSDMHYHDCRLIKPVSRTLKYAIPTLSNDSSEEKCRTVQQTKDLLEQLLQNQIKKIRKTCLHLKTHCQGFNLVEELYTFIQLLNNDLIAIASTSAIERTRTVIKELQLLTNDNSPIRSPSSTSKYAKCTNEQLIDIADRLVKKHFMMIDELYQRCQGNSIGYLSSAQLLTLCEYYRSSQQLDIEKLTTLHCKLQSEIEQLTHSNPLKILFVPVDKLLHLTAIRLCLQHINVHDEEVNLLDIFSHRDYKKTDQ</sequence>
<evidence type="ECO:0000259" key="1">
    <source>
        <dbReference type="Pfam" id="PF01926"/>
    </source>
</evidence>
<dbReference type="Pfam" id="PF01926">
    <property type="entry name" value="MMR_HSR1"/>
    <property type="match status" value="1"/>
</dbReference>
<dbReference type="PANTHER" id="PTHR32046:SF12">
    <property type="entry name" value="AIG1-TYPE G DOMAIN-CONTAINING PROTEIN"/>
    <property type="match status" value="1"/>
</dbReference>
<keyword evidence="3" id="KW-1185">Reference proteome</keyword>
<gene>
    <name evidence="2" type="ORF">XAT740_LOCUS3784</name>
</gene>